<protein>
    <submittedName>
        <fullName evidence="1">Uncharacterized protein</fullName>
    </submittedName>
</protein>
<evidence type="ECO:0000313" key="1">
    <source>
        <dbReference type="EMBL" id="DAD84026.1"/>
    </source>
</evidence>
<sequence length="39" mass="4464">MINILNQRAAPLWSCSLILFGESRGTKHLRMVEFCKAKT</sequence>
<name>A0A8S5MPD5_9CAUD</name>
<dbReference type="EMBL" id="BK014950">
    <property type="protein sequence ID" value="DAD84026.1"/>
    <property type="molecule type" value="Genomic_DNA"/>
</dbReference>
<proteinExistence type="predicted"/>
<organism evidence="1">
    <name type="scientific">Myoviridae sp. ct3Sw5</name>
    <dbReference type="NCBI Taxonomy" id="2826609"/>
    <lineage>
        <taxon>Viruses</taxon>
        <taxon>Duplodnaviria</taxon>
        <taxon>Heunggongvirae</taxon>
        <taxon>Uroviricota</taxon>
        <taxon>Caudoviricetes</taxon>
    </lineage>
</organism>
<accession>A0A8S5MPD5</accession>
<reference evidence="1" key="1">
    <citation type="journal article" date="2021" name="Proc. Natl. Acad. Sci. U.S.A.">
        <title>A Catalog of Tens of Thousands of Viruses from Human Metagenomes Reveals Hidden Associations with Chronic Diseases.</title>
        <authorList>
            <person name="Tisza M.J."/>
            <person name="Buck C.B."/>
        </authorList>
    </citation>
    <scope>NUCLEOTIDE SEQUENCE</scope>
    <source>
        <strain evidence="1">Ct3Sw5</strain>
    </source>
</reference>